<dbReference type="OrthoDB" id="4217083at2"/>
<evidence type="ECO:0000313" key="2">
    <source>
        <dbReference type="EMBL" id="KAA0022123.1"/>
    </source>
</evidence>
<comment type="caution">
    <text evidence="2">The sequence shown here is derived from an EMBL/GenBank/DDBJ whole genome shotgun (WGS) entry which is preliminary data.</text>
</comment>
<evidence type="ECO:0000256" key="1">
    <source>
        <dbReference type="SAM" id="Phobius"/>
    </source>
</evidence>
<gene>
    <name evidence="2" type="ORF">FOY51_14045</name>
</gene>
<name>A0A5A7SC05_9NOCA</name>
<accession>A0A5A7SC05</accession>
<feature type="transmembrane region" description="Helical" evidence="1">
    <location>
        <begin position="12"/>
        <end position="33"/>
    </location>
</feature>
<feature type="transmembrane region" description="Helical" evidence="1">
    <location>
        <begin position="112"/>
        <end position="130"/>
    </location>
</feature>
<feature type="transmembrane region" description="Helical" evidence="1">
    <location>
        <begin position="79"/>
        <end position="100"/>
    </location>
</feature>
<reference evidence="2 3" key="1">
    <citation type="submission" date="2019-07" db="EMBL/GenBank/DDBJ databases">
        <title>Rhodococcus cavernicolus sp. nov., isolated from a cave.</title>
        <authorList>
            <person name="Lee S.D."/>
        </authorList>
    </citation>
    <scope>NUCLEOTIDE SEQUENCE [LARGE SCALE GENOMIC DNA]</scope>
    <source>
        <strain evidence="2 3">C1-24</strain>
    </source>
</reference>
<keyword evidence="3" id="KW-1185">Reference proteome</keyword>
<dbReference type="EMBL" id="VLNY01000006">
    <property type="protein sequence ID" value="KAA0022123.1"/>
    <property type="molecule type" value="Genomic_DNA"/>
</dbReference>
<protein>
    <recommendedName>
        <fullName evidence="4">DUF2178 domain-containing protein</fullName>
    </recommendedName>
</protein>
<organism evidence="2 3">
    <name type="scientific">Antrihabitans cavernicola</name>
    <dbReference type="NCBI Taxonomy" id="2495913"/>
    <lineage>
        <taxon>Bacteria</taxon>
        <taxon>Bacillati</taxon>
        <taxon>Actinomycetota</taxon>
        <taxon>Actinomycetes</taxon>
        <taxon>Mycobacteriales</taxon>
        <taxon>Nocardiaceae</taxon>
        <taxon>Antrihabitans</taxon>
    </lineage>
</organism>
<evidence type="ECO:0008006" key="4">
    <source>
        <dbReference type="Google" id="ProtNLM"/>
    </source>
</evidence>
<feature type="transmembrane region" description="Helical" evidence="1">
    <location>
        <begin position="39"/>
        <end position="58"/>
    </location>
</feature>
<keyword evidence="1" id="KW-0812">Transmembrane</keyword>
<proteinExistence type="predicted"/>
<dbReference type="AlphaFoldDB" id="A0A5A7SC05"/>
<sequence>MSQTGNRMNETSLGRAIPAFFVGVGVVCLVSAVVGGRPIVGVVMLVIMAACGGALFLLRRRSETYTGLTDEPDERFNAIGQRALAGTGAVLTIALFGALVGDLASGGTGSPFFWLLATGAVTFVALVALLRRQS</sequence>
<keyword evidence="1" id="KW-0472">Membrane</keyword>
<dbReference type="Proteomes" id="UP000322244">
    <property type="component" value="Unassembled WGS sequence"/>
</dbReference>
<keyword evidence="1" id="KW-1133">Transmembrane helix</keyword>
<evidence type="ECO:0000313" key="3">
    <source>
        <dbReference type="Proteomes" id="UP000322244"/>
    </source>
</evidence>